<evidence type="ECO:0000256" key="3">
    <source>
        <dbReference type="SAM" id="Phobius"/>
    </source>
</evidence>
<accession>A0ABN8RE10</accession>
<feature type="domain" description="C-type lectin" evidence="4">
    <location>
        <begin position="652"/>
        <end position="771"/>
    </location>
</feature>
<keyword evidence="3" id="KW-1133">Transmembrane helix</keyword>
<feature type="compositionally biased region" description="Basic residues" evidence="2">
    <location>
        <begin position="422"/>
        <end position="450"/>
    </location>
</feature>
<evidence type="ECO:0000313" key="5">
    <source>
        <dbReference type="EMBL" id="CAH3177158.1"/>
    </source>
</evidence>
<dbReference type="InterPro" id="IPR050111">
    <property type="entry name" value="C-type_lectin/snaclec_domain"/>
</dbReference>
<dbReference type="EMBL" id="CALNXI010001792">
    <property type="protein sequence ID" value="CAH3177158.1"/>
    <property type="molecule type" value="Genomic_DNA"/>
</dbReference>
<keyword evidence="3" id="KW-0812">Transmembrane</keyword>
<keyword evidence="3" id="KW-0472">Membrane</keyword>
<reference evidence="5 6" key="1">
    <citation type="submission" date="2022-05" db="EMBL/GenBank/DDBJ databases">
        <authorList>
            <consortium name="Genoscope - CEA"/>
            <person name="William W."/>
        </authorList>
    </citation>
    <scope>NUCLEOTIDE SEQUENCE [LARGE SCALE GENOMIC DNA]</scope>
</reference>
<name>A0ABN8RE10_9CNID</name>
<evidence type="ECO:0000259" key="4">
    <source>
        <dbReference type="PROSITE" id="PS50041"/>
    </source>
</evidence>
<keyword evidence="6" id="KW-1185">Reference proteome</keyword>
<dbReference type="PANTHER" id="PTHR22803">
    <property type="entry name" value="MANNOSE, PHOSPHOLIPASE, LECTIN RECEPTOR RELATED"/>
    <property type="match status" value="1"/>
</dbReference>
<proteinExistence type="predicted"/>
<dbReference type="PROSITE" id="PS00615">
    <property type="entry name" value="C_TYPE_LECTIN_1"/>
    <property type="match status" value="1"/>
</dbReference>
<feature type="region of interest" description="Disordered" evidence="2">
    <location>
        <begin position="420"/>
        <end position="459"/>
    </location>
</feature>
<dbReference type="SUPFAM" id="SSF56436">
    <property type="entry name" value="C-type lectin-like"/>
    <property type="match status" value="3"/>
</dbReference>
<evidence type="ECO:0000256" key="2">
    <source>
        <dbReference type="SAM" id="MobiDB-lite"/>
    </source>
</evidence>
<evidence type="ECO:0000256" key="1">
    <source>
        <dbReference type="ARBA" id="ARBA00023157"/>
    </source>
</evidence>
<dbReference type="Gene3D" id="3.10.100.10">
    <property type="entry name" value="Mannose-Binding Protein A, subunit A"/>
    <property type="match status" value="3"/>
</dbReference>
<feature type="transmembrane region" description="Helical" evidence="3">
    <location>
        <begin position="193"/>
        <end position="213"/>
    </location>
</feature>
<evidence type="ECO:0000313" key="6">
    <source>
        <dbReference type="Proteomes" id="UP001159427"/>
    </source>
</evidence>
<sequence length="1123" mass="125893">MAVTISLYDVPNTFRQGVSLVRGMFLEDPGALPKTINAGKKHVKLVSSQIDTAVKEFSDSYPNPTSQNLVDMRKKINDILASKFRGLPANPSYSCNAHDLVSQQSRQSVLTALDQDFKRMEVLSADTTNKFRQSRFRKIKTWFEKLKMNKAKKFLGNRVGDIGVLDPIVDIIGAALSINGLVVASKNGDTKSIVINSVALVASVVGVITWFLAAGGVAWAGPLNMAVGLIAAVATVFINIFWPSNPVIDIANEFSKQAIQDLTANMIALDDPTYSKSFGWVYQANTGVFLIGRNIRPSDPVTFIQPACTSATEGSTPCDHNTKTFHGNKYLVVGTERESADGSFTLDVTSDFIGRPKTDMFCGNTICLNAVSFYETLSQSGTGVTLRQVRSLRIDTTTIPDYNQVDLASFEPSSRDVLANSKKSHSKKLFRKTSQKSHCKQKRGKKKSKNRRDCTAKKRSNTEEVAASAACNPKNDRIEIDELRRFEPGSDKRVHIRTGDGDDILSIGGLIDEPDDSRTNILDANLGEGENEENVFSIGYLLDTQRSRSDLIAGVKFDNTAGEGLVCYLKRDLDHWKCVGKVKGVDIFKGSKLHDTVIIGGHGPKQVIQHHGANEYQFKIDDLKTVLEGRDPGSDMCPQQGKWPWGYHKLGDQDFCYMIIDKLVSDWDKAQAMCNEQGAGLVTIHNEEENAFVRGHIETSGQGRWLGLTTNYKDGGYRWMDGSRMEDPPFLNINKNTNSPITSTYDYCIEMEESGLWRYIRCSSARSFTCKKTSPSTGCSGGWSSHNVHDRSFCYKSFGRSDENQRKSFYSAARHCKSQDGSLTSVLNEEEQMFLLGLNGNEQWIGLDDGWGARVFLWSDSQQLISDDARWADNEPNNNNYQEHCVLLEGTTWKDWNCEEEKVFTCEKMPQGGQCPNSWQLQDNSCLLGGDTAMTWSQGEQYCMEQSATLVKADSESKINAINSIHDRQASWIGLRDDKYNLEYKWFDGSEFDYSNWDSEKPTRYSRKHCAIMTHNGEGKWIPYYCKDDLWRNPFCKKKATARMNFQITDLSKDGLPRVKVFIPDSMPQATVQYDEEAMVVHVKDPSLGWVARIEVVRDTPYAPQVIQVKNNRETRLGHTELE</sequence>
<comment type="caution">
    <text evidence="5">The sequence shown here is derived from an EMBL/GenBank/DDBJ whole genome shotgun (WGS) entry which is preliminary data.</text>
</comment>
<dbReference type="CDD" id="cd00037">
    <property type="entry name" value="CLECT"/>
    <property type="match status" value="3"/>
</dbReference>
<feature type="transmembrane region" description="Helical" evidence="3">
    <location>
        <begin position="225"/>
        <end position="242"/>
    </location>
</feature>
<keyword evidence="1" id="KW-1015">Disulfide bond</keyword>
<dbReference type="InterPro" id="IPR001304">
    <property type="entry name" value="C-type_lectin-like"/>
</dbReference>
<dbReference type="PROSITE" id="PS50041">
    <property type="entry name" value="C_TYPE_LECTIN_2"/>
    <property type="match status" value="3"/>
</dbReference>
<dbReference type="InterPro" id="IPR016186">
    <property type="entry name" value="C-type_lectin-like/link_sf"/>
</dbReference>
<protein>
    <recommendedName>
        <fullName evidence="4">C-type lectin domain-containing protein</fullName>
    </recommendedName>
</protein>
<gene>
    <name evidence="5" type="ORF">PEVE_00011028</name>
</gene>
<feature type="domain" description="C-type lectin" evidence="4">
    <location>
        <begin position="790"/>
        <end position="907"/>
    </location>
</feature>
<dbReference type="InterPro" id="IPR016187">
    <property type="entry name" value="CTDL_fold"/>
</dbReference>
<organism evidence="5 6">
    <name type="scientific">Porites evermanni</name>
    <dbReference type="NCBI Taxonomy" id="104178"/>
    <lineage>
        <taxon>Eukaryota</taxon>
        <taxon>Metazoa</taxon>
        <taxon>Cnidaria</taxon>
        <taxon>Anthozoa</taxon>
        <taxon>Hexacorallia</taxon>
        <taxon>Scleractinia</taxon>
        <taxon>Fungiina</taxon>
        <taxon>Poritidae</taxon>
        <taxon>Porites</taxon>
    </lineage>
</organism>
<dbReference type="InterPro" id="IPR018378">
    <property type="entry name" value="C-type_lectin_CS"/>
</dbReference>
<dbReference type="Pfam" id="PF00059">
    <property type="entry name" value="Lectin_C"/>
    <property type="match status" value="3"/>
</dbReference>
<feature type="domain" description="C-type lectin" evidence="4">
    <location>
        <begin position="922"/>
        <end position="1026"/>
    </location>
</feature>
<dbReference type="Proteomes" id="UP001159427">
    <property type="component" value="Unassembled WGS sequence"/>
</dbReference>
<dbReference type="SMART" id="SM00034">
    <property type="entry name" value="CLECT"/>
    <property type="match status" value="3"/>
</dbReference>